<dbReference type="SUPFAM" id="SSF51735">
    <property type="entry name" value="NAD(P)-binding Rossmann-fold domains"/>
    <property type="match status" value="1"/>
</dbReference>
<dbReference type="InterPro" id="IPR011032">
    <property type="entry name" value="GroES-like_sf"/>
</dbReference>
<accession>A0A1Y1W3P3</accession>
<dbReference type="CDD" id="cd05288">
    <property type="entry name" value="PGDH"/>
    <property type="match status" value="1"/>
</dbReference>
<evidence type="ECO:0000259" key="3">
    <source>
        <dbReference type="Pfam" id="PF16884"/>
    </source>
</evidence>
<keyword evidence="5" id="KW-1185">Reference proteome</keyword>
<keyword evidence="1" id="KW-0560">Oxidoreductase</keyword>
<comment type="caution">
    <text evidence="4">The sequence shown here is derived from an EMBL/GenBank/DDBJ whole genome shotgun (WGS) entry which is preliminary data.</text>
</comment>
<gene>
    <name evidence="4" type="ORF">DL89DRAFT_303109</name>
</gene>
<organism evidence="4 5">
    <name type="scientific">Linderina pennispora</name>
    <dbReference type="NCBI Taxonomy" id="61395"/>
    <lineage>
        <taxon>Eukaryota</taxon>
        <taxon>Fungi</taxon>
        <taxon>Fungi incertae sedis</taxon>
        <taxon>Zoopagomycota</taxon>
        <taxon>Kickxellomycotina</taxon>
        <taxon>Kickxellomycetes</taxon>
        <taxon>Kickxellales</taxon>
        <taxon>Kickxellaceae</taxon>
        <taxon>Linderina</taxon>
    </lineage>
</organism>
<dbReference type="GeneID" id="63807513"/>
<feature type="domain" description="Alcohol dehydrogenase-like C-terminal" evidence="2">
    <location>
        <begin position="130"/>
        <end position="206"/>
    </location>
</feature>
<dbReference type="Gene3D" id="3.90.180.10">
    <property type="entry name" value="Medium-chain alcohol dehydrogenases, catalytic domain"/>
    <property type="match status" value="1"/>
</dbReference>
<dbReference type="OrthoDB" id="809632at2759"/>
<dbReference type="AlphaFoldDB" id="A0A1Y1W3P3"/>
<dbReference type="Gene3D" id="3.40.50.720">
    <property type="entry name" value="NAD(P)-binding Rossmann-like Domain"/>
    <property type="match status" value="1"/>
</dbReference>
<feature type="domain" description="Oxidoreductase N-terminal" evidence="3">
    <location>
        <begin position="16"/>
        <end position="79"/>
    </location>
</feature>
<evidence type="ECO:0000259" key="2">
    <source>
        <dbReference type="Pfam" id="PF00107"/>
    </source>
</evidence>
<name>A0A1Y1W3P3_9FUNG</name>
<protein>
    <submittedName>
        <fullName evidence="4">NAD(P)-binding protein</fullName>
    </submittedName>
</protein>
<dbReference type="EMBL" id="MCFD01000011">
    <property type="protein sequence ID" value="ORX68002.1"/>
    <property type="molecule type" value="Genomic_DNA"/>
</dbReference>
<dbReference type="InterPro" id="IPR036291">
    <property type="entry name" value="NAD(P)-bd_dom_sf"/>
</dbReference>
<evidence type="ECO:0000256" key="1">
    <source>
        <dbReference type="ARBA" id="ARBA00023002"/>
    </source>
</evidence>
<dbReference type="Pfam" id="PF00107">
    <property type="entry name" value="ADH_zinc_N"/>
    <property type="match status" value="1"/>
</dbReference>
<dbReference type="GO" id="GO:0016628">
    <property type="term" value="F:oxidoreductase activity, acting on the CH-CH group of donors, NAD or NADP as acceptor"/>
    <property type="evidence" value="ECO:0007669"/>
    <property type="project" value="InterPro"/>
</dbReference>
<evidence type="ECO:0000313" key="5">
    <source>
        <dbReference type="Proteomes" id="UP000193922"/>
    </source>
</evidence>
<dbReference type="InterPro" id="IPR045010">
    <property type="entry name" value="MDR_fam"/>
</dbReference>
<dbReference type="RefSeq" id="XP_040741848.1">
    <property type="nucleotide sequence ID" value="XM_040890865.1"/>
</dbReference>
<dbReference type="InterPro" id="IPR041694">
    <property type="entry name" value="ADH_N_2"/>
</dbReference>
<dbReference type="PANTHER" id="PTHR43205">
    <property type="entry name" value="PROSTAGLANDIN REDUCTASE"/>
    <property type="match status" value="1"/>
</dbReference>
<evidence type="ECO:0000313" key="4">
    <source>
        <dbReference type="EMBL" id="ORX68002.1"/>
    </source>
</evidence>
<dbReference type="PANTHER" id="PTHR43205:SF7">
    <property type="entry name" value="PROSTAGLANDIN REDUCTASE 1"/>
    <property type="match status" value="1"/>
</dbReference>
<proteinExistence type="predicted"/>
<dbReference type="Proteomes" id="UP000193922">
    <property type="component" value="Unassembled WGS sequence"/>
</dbReference>
<dbReference type="SUPFAM" id="SSF50129">
    <property type="entry name" value="GroES-like"/>
    <property type="match status" value="1"/>
</dbReference>
<dbReference type="Pfam" id="PF16884">
    <property type="entry name" value="ADH_N_2"/>
    <property type="match status" value="1"/>
</dbReference>
<dbReference type="InterPro" id="IPR013149">
    <property type="entry name" value="ADH-like_C"/>
</dbReference>
<sequence length="209" mass="22548">MSNSRINIHILANKFSPGGLASLDNFKIATEPDPTKYSLRENQVLIRTLYLSIDPYQHGRLTGETDSYVLRYEINEPISNLALLPSRHQLVLVWQRAILSFAAYTGLMEVGKPKAGETILASSASGTVDQIVVQLAKARGLRVIGVAGSDDKVGCTKCLGADAAFNYKTCGNFVEAIKRVAPEGVDIYYDNVGGEFLDAALANINTGAP</sequence>
<reference evidence="4 5" key="1">
    <citation type="submission" date="2016-07" db="EMBL/GenBank/DDBJ databases">
        <title>Pervasive Adenine N6-methylation of Active Genes in Fungi.</title>
        <authorList>
            <consortium name="DOE Joint Genome Institute"/>
            <person name="Mondo S.J."/>
            <person name="Dannebaum R.O."/>
            <person name="Kuo R.C."/>
            <person name="Labutti K."/>
            <person name="Haridas S."/>
            <person name="Kuo A."/>
            <person name="Salamov A."/>
            <person name="Ahrendt S.R."/>
            <person name="Lipzen A."/>
            <person name="Sullivan W."/>
            <person name="Andreopoulos W.B."/>
            <person name="Clum A."/>
            <person name="Lindquist E."/>
            <person name="Daum C."/>
            <person name="Ramamoorthy G.K."/>
            <person name="Gryganskyi A."/>
            <person name="Culley D."/>
            <person name="Magnuson J.K."/>
            <person name="James T.Y."/>
            <person name="O'Malley M.A."/>
            <person name="Stajich J.E."/>
            <person name="Spatafora J.W."/>
            <person name="Visel A."/>
            <person name="Grigoriev I.V."/>
        </authorList>
    </citation>
    <scope>NUCLEOTIDE SEQUENCE [LARGE SCALE GENOMIC DNA]</scope>
    <source>
        <strain evidence="4 5">ATCC 12442</strain>
    </source>
</reference>